<proteinExistence type="predicted"/>
<gene>
    <name evidence="2" type="ORF">KUO17_19185</name>
</gene>
<evidence type="ECO:0000313" key="2">
    <source>
        <dbReference type="EMBL" id="MBV6289122.1"/>
    </source>
</evidence>
<reference evidence="2" key="2">
    <citation type="journal article" date="2023" name="Plant Pathol.">
        <title>Dismantling and reorganizing Pseudomonas marginalis sensu#lato.</title>
        <authorList>
            <person name="Sawada H."/>
            <person name="Fujikawa T."/>
            <person name="Satou M."/>
        </authorList>
    </citation>
    <scope>NUCLEOTIDE SEQUENCE</scope>
    <source>
        <strain evidence="2">MAFF 301350</strain>
    </source>
</reference>
<accession>A0A9Q2XMU5</accession>
<keyword evidence="1" id="KW-0732">Signal</keyword>
<protein>
    <recommendedName>
        <fullName evidence="4">Insulinase family protein</fullName>
    </recommendedName>
</protein>
<dbReference type="Proteomes" id="UP001106592">
    <property type="component" value="Unassembled WGS sequence"/>
</dbReference>
<keyword evidence="3" id="KW-1185">Reference proteome</keyword>
<name>A0A9Q2XMU5_9PSED</name>
<feature type="signal peptide" evidence="1">
    <location>
        <begin position="1"/>
        <end position="23"/>
    </location>
</feature>
<dbReference type="AlphaFoldDB" id="A0A9Q2XMU5"/>
<evidence type="ECO:0000313" key="3">
    <source>
        <dbReference type="Proteomes" id="UP001106592"/>
    </source>
</evidence>
<dbReference type="RefSeq" id="WP_217977096.1">
    <property type="nucleotide sequence ID" value="NZ_JAHTBI010000072.1"/>
</dbReference>
<evidence type="ECO:0008006" key="4">
    <source>
        <dbReference type="Google" id="ProtNLM"/>
    </source>
</evidence>
<dbReference type="EMBL" id="JAHTBI010000072">
    <property type="protein sequence ID" value="MBV6289122.1"/>
    <property type="molecule type" value="Genomic_DNA"/>
</dbReference>
<feature type="chain" id="PRO_5040118662" description="Insulinase family protein" evidence="1">
    <location>
        <begin position="24"/>
        <end position="134"/>
    </location>
</feature>
<organism evidence="2 3">
    <name type="scientific">Pseudomonas aegrilactucae</name>
    <dbReference type="NCBI Taxonomy" id="2854028"/>
    <lineage>
        <taxon>Bacteria</taxon>
        <taxon>Pseudomonadati</taxon>
        <taxon>Pseudomonadota</taxon>
        <taxon>Gammaproteobacteria</taxon>
        <taxon>Pseudomonadales</taxon>
        <taxon>Pseudomonadaceae</taxon>
        <taxon>Pseudomonas</taxon>
    </lineage>
</organism>
<evidence type="ECO:0000256" key="1">
    <source>
        <dbReference type="SAM" id="SignalP"/>
    </source>
</evidence>
<sequence length="134" mass="14006">MNKILCSLFTLCLALLASAPVRAGATLDALTDANQPIEVPALQVARWHTPAGTPVLFVRSQQLPMFDVQVIFAAGSAYEQGVAGLAQLTLGMLDEGTLVRDASAFAEALDDTGAVLHKSSGRERVQVASCAAQP</sequence>
<reference evidence="2" key="1">
    <citation type="journal article" date="2022" name="Int. J. Syst. Evol. Microbiol.">
        <title>Pseudomonas aegrilactucae sp. nov. and Pseudomonas morbosilactucae sp. nov., pathogens causing bacterial rot of lettuce in Japan.</title>
        <authorList>
            <person name="Sawada H."/>
            <person name="Fujikawa T."/>
            <person name="Satou M."/>
        </authorList>
    </citation>
    <scope>NUCLEOTIDE SEQUENCE</scope>
    <source>
        <strain evidence="2">MAFF 301350</strain>
    </source>
</reference>
<comment type="caution">
    <text evidence="2">The sequence shown here is derived from an EMBL/GenBank/DDBJ whole genome shotgun (WGS) entry which is preliminary data.</text>
</comment>